<dbReference type="PANTHER" id="PTHR33332">
    <property type="entry name" value="REVERSE TRANSCRIPTASE DOMAIN-CONTAINING PROTEIN"/>
    <property type="match status" value="1"/>
</dbReference>
<reference evidence="2 3" key="1">
    <citation type="journal article" date="2023" name="J. Hered.">
        <title>Chromosome-level genome of the wood stork (Mycteria americana) provides insight into avian chromosome evolution.</title>
        <authorList>
            <person name="Flamio R. Jr."/>
            <person name="Ramstad K.M."/>
        </authorList>
    </citation>
    <scope>NUCLEOTIDE SEQUENCE [LARGE SCALE GENOMIC DNA]</scope>
    <source>
        <strain evidence="2">JAX WOST 10</strain>
    </source>
</reference>
<dbReference type="PROSITE" id="PS50878">
    <property type="entry name" value="RT_POL"/>
    <property type="match status" value="1"/>
</dbReference>
<dbReference type="InterPro" id="IPR043502">
    <property type="entry name" value="DNA/RNA_pol_sf"/>
</dbReference>
<organism evidence="2 3">
    <name type="scientific">Mycteria americana</name>
    <name type="common">Wood stork</name>
    <dbReference type="NCBI Taxonomy" id="33587"/>
    <lineage>
        <taxon>Eukaryota</taxon>
        <taxon>Metazoa</taxon>
        <taxon>Chordata</taxon>
        <taxon>Craniata</taxon>
        <taxon>Vertebrata</taxon>
        <taxon>Euteleostomi</taxon>
        <taxon>Archelosauria</taxon>
        <taxon>Archosauria</taxon>
        <taxon>Dinosauria</taxon>
        <taxon>Saurischia</taxon>
        <taxon>Theropoda</taxon>
        <taxon>Coelurosauria</taxon>
        <taxon>Aves</taxon>
        <taxon>Neognathae</taxon>
        <taxon>Neoaves</taxon>
        <taxon>Aequornithes</taxon>
        <taxon>Ciconiiformes</taxon>
        <taxon>Ciconiidae</taxon>
        <taxon>Mycteria</taxon>
    </lineage>
</organism>
<dbReference type="AlphaFoldDB" id="A0AAN7SBG4"/>
<evidence type="ECO:0000259" key="1">
    <source>
        <dbReference type="PROSITE" id="PS50878"/>
    </source>
</evidence>
<gene>
    <name evidence="2" type="ORF">QYF61_026072</name>
</gene>
<sequence>MEQVILSAIMWHIQDNQVIRPSQHGFGKGRSCLTNLISFYNKVTRLVDEGKAVDVVYLDFSRAFDSISHSILLEKLAAHGLDEHNLCWVKNCLDGRAQRVMGSVLGPVLFNIFISDLDEGIECTLSKFADDTKLCGSVDLLEGRKALQRDLERLDRWAEVNCMRFNKAKCKVLHLAHNNPMQCYRLGEEWLESCPVEKDSWECWWNMSRQCAQVAKKANIILACIRNSVASSTGEVIVPLYSALVRPHLEYCVQFWAPHYKRDIEVLERVQRRAPKLVKGLEHKSDEERLRDLGLFSLEKRRLRGDLIALYNCLKGGCREVGVGLFSQVTSDRTRGNGLKLRQGRFRLDIRKNFFTKRVVKHWNRLPREVVEKPSLEVFKRCLDVVLRDTCLAAKKANGILGCIRSSVERRSREVILPLYSALVKPYLECWVQFWAPQCRKDIDIPERVQGRATKVLKG</sequence>
<evidence type="ECO:0000313" key="2">
    <source>
        <dbReference type="EMBL" id="KAK4825271.1"/>
    </source>
</evidence>
<accession>A0AAN7SBG4</accession>
<feature type="domain" description="Reverse transcriptase" evidence="1">
    <location>
        <begin position="1"/>
        <end position="209"/>
    </location>
</feature>
<proteinExistence type="predicted"/>
<dbReference type="InterPro" id="IPR000477">
    <property type="entry name" value="RT_dom"/>
</dbReference>
<name>A0AAN7SBG4_MYCAM</name>
<dbReference type="Pfam" id="PF00078">
    <property type="entry name" value="RVT_1"/>
    <property type="match status" value="1"/>
</dbReference>
<dbReference type="PRINTS" id="PR01345">
    <property type="entry name" value="CERVTRCPTASE"/>
</dbReference>
<evidence type="ECO:0000313" key="3">
    <source>
        <dbReference type="Proteomes" id="UP001333110"/>
    </source>
</evidence>
<comment type="caution">
    <text evidence="2">The sequence shown here is derived from an EMBL/GenBank/DDBJ whole genome shotgun (WGS) entry which is preliminary data.</text>
</comment>
<protein>
    <recommendedName>
        <fullName evidence="1">Reverse transcriptase domain-containing protein</fullName>
    </recommendedName>
</protein>
<dbReference type="SUPFAM" id="SSF56672">
    <property type="entry name" value="DNA/RNA polymerases"/>
    <property type="match status" value="1"/>
</dbReference>
<dbReference type="CDD" id="cd01650">
    <property type="entry name" value="RT_nLTR_like"/>
    <property type="match status" value="1"/>
</dbReference>
<dbReference type="Proteomes" id="UP001333110">
    <property type="component" value="Unassembled WGS sequence"/>
</dbReference>
<keyword evidence="3" id="KW-1185">Reference proteome</keyword>
<dbReference type="EMBL" id="JAUNZN010000003">
    <property type="protein sequence ID" value="KAK4825271.1"/>
    <property type="molecule type" value="Genomic_DNA"/>
</dbReference>